<organism evidence="15 17">
    <name type="scientific">Oenococcus oeni</name>
    <name type="common">Leuconostoc oenos</name>
    <dbReference type="NCBI Taxonomy" id="1247"/>
    <lineage>
        <taxon>Bacteria</taxon>
        <taxon>Bacillati</taxon>
        <taxon>Bacillota</taxon>
        <taxon>Bacilli</taxon>
        <taxon>Lactobacillales</taxon>
        <taxon>Lactobacillaceae</taxon>
        <taxon>Oenococcus</taxon>
    </lineage>
</organism>
<evidence type="ECO:0000313" key="15">
    <source>
        <dbReference type="EMBL" id="OIM22121.1"/>
    </source>
</evidence>
<comment type="subunit">
    <text evidence="3 12">Homotetramer.</text>
</comment>
<accession>A0A6H3GN66</accession>
<evidence type="ECO:0000256" key="4">
    <source>
        <dbReference type="ARBA" id="ARBA00013036"/>
    </source>
</evidence>
<protein>
    <recommendedName>
        <fullName evidence="4 12">Chorismate synthase</fullName>
        <shortName evidence="12">CS</shortName>
        <ecNumber evidence="4 12">4.2.3.5</ecNumber>
    </recommendedName>
    <alternativeName>
        <fullName evidence="12">5-enolpyruvylshikimate-3-phosphate phospholyase</fullName>
    </alternativeName>
</protein>
<evidence type="ECO:0000313" key="17">
    <source>
        <dbReference type="Proteomes" id="UP000181728"/>
    </source>
</evidence>
<proteinExistence type="inferred from homology"/>
<keyword evidence="10 12" id="KW-0057">Aromatic amino acid biosynthesis</keyword>
<keyword evidence="6 12" id="KW-0285">Flavoprotein</keyword>
<dbReference type="Proteomes" id="UP001281024">
    <property type="component" value="Unassembled WGS sequence"/>
</dbReference>
<reference evidence="14" key="3">
    <citation type="submission" date="2019-10" db="EMBL/GenBank/DDBJ databases">
        <title>Malate fermentation in French cider.</title>
        <authorList>
            <person name="Cousin F.J."/>
            <person name="Medina Fernandez S."/>
            <person name="Misery B."/>
            <person name="Laplace J.-M."/>
            <person name="Cretenet M."/>
        </authorList>
    </citation>
    <scope>NUCLEOTIDE SEQUENCE</scope>
    <source>
        <strain evidence="14">UCMA15129</strain>
    </source>
</reference>
<feature type="binding site" evidence="12">
    <location>
        <begin position="130"/>
        <end position="132"/>
    </location>
    <ligand>
        <name>FMN</name>
        <dbReference type="ChEBI" id="CHEBI:58210"/>
    </ligand>
</feature>
<evidence type="ECO:0000256" key="7">
    <source>
        <dbReference type="ARBA" id="ARBA00022643"/>
    </source>
</evidence>
<dbReference type="EMBL" id="LR031358">
    <property type="protein sequence ID" value="VDB97130.1"/>
    <property type="molecule type" value="Genomic_DNA"/>
</dbReference>
<evidence type="ECO:0000256" key="1">
    <source>
        <dbReference type="ARBA" id="ARBA00005044"/>
    </source>
</evidence>
<comment type="pathway">
    <text evidence="1 12 13">Metabolic intermediate biosynthesis; chorismate biosynthesis; chorismate from D-erythrose 4-phosphate and phosphoenolpyruvate: step 7/7.</text>
</comment>
<dbReference type="InterPro" id="IPR000453">
    <property type="entry name" value="Chorismate_synth"/>
</dbReference>
<dbReference type="RefSeq" id="WP_002817407.1">
    <property type="nucleotide sequence ID" value="NZ_CP038451.1"/>
</dbReference>
<name>A0A6H3GN66_OENOE</name>
<dbReference type="PIRSF" id="PIRSF001456">
    <property type="entry name" value="Chorismate_synth"/>
    <property type="match status" value="1"/>
</dbReference>
<dbReference type="Pfam" id="PF01264">
    <property type="entry name" value="Chorismate_synt"/>
    <property type="match status" value="1"/>
</dbReference>
<evidence type="ECO:0000256" key="10">
    <source>
        <dbReference type="ARBA" id="ARBA00023141"/>
    </source>
</evidence>
<dbReference type="AlphaFoldDB" id="A0A6H3GN66"/>
<dbReference type="EC" id="4.2.3.5" evidence="4 12"/>
<keyword evidence="9 12" id="KW-0521">NADP</keyword>
<keyword evidence="8 12" id="KW-0274">FAD</keyword>
<evidence type="ECO:0000256" key="6">
    <source>
        <dbReference type="ARBA" id="ARBA00022630"/>
    </source>
</evidence>
<evidence type="ECO:0000313" key="14">
    <source>
        <dbReference type="EMBL" id="MDV7714979.1"/>
    </source>
</evidence>
<dbReference type="UniPathway" id="UPA00053">
    <property type="reaction ID" value="UER00090"/>
</dbReference>
<feature type="binding site" evidence="12">
    <location>
        <position position="39"/>
    </location>
    <ligand>
        <name>NADP(+)</name>
        <dbReference type="ChEBI" id="CHEBI:58349"/>
    </ligand>
</feature>
<dbReference type="HAMAP" id="MF_00300">
    <property type="entry name" value="Chorismate_synth"/>
    <property type="match status" value="1"/>
</dbReference>
<evidence type="ECO:0000313" key="16">
    <source>
        <dbReference type="EMBL" id="VDB97130.1"/>
    </source>
</evidence>
<dbReference type="InterPro" id="IPR035904">
    <property type="entry name" value="Chorismate_synth_AroC_sf"/>
</dbReference>
<dbReference type="CDD" id="cd07304">
    <property type="entry name" value="Chorismate_synthase"/>
    <property type="match status" value="1"/>
</dbReference>
<evidence type="ECO:0000256" key="5">
    <source>
        <dbReference type="ARBA" id="ARBA00022605"/>
    </source>
</evidence>
<dbReference type="GO" id="GO:0008652">
    <property type="term" value="P:amino acid biosynthetic process"/>
    <property type="evidence" value="ECO:0007669"/>
    <property type="project" value="UniProtKB-KW"/>
</dbReference>
<reference evidence="15 17" key="1">
    <citation type="journal article" date="2016" name="BMC Genomics">
        <title>Consensus pan-genome assembly of the specialised wine bacterium Oenococcus oeni.</title>
        <authorList>
            <person name="Sternes P.R."/>
            <person name="Borneman A.R."/>
        </authorList>
    </citation>
    <scope>NUCLEOTIDE SEQUENCE [LARGE SCALE GENOMIC DNA]</scope>
    <source>
        <strain evidence="15 17">AWRIB661</strain>
    </source>
</reference>
<keyword evidence="5 12" id="KW-0028">Amino-acid biosynthesis</keyword>
<evidence type="ECO:0000256" key="3">
    <source>
        <dbReference type="ARBA" id="ARBA00011881"/>
    </source>
</evidence>
<evidence type="ECO:0000256" key="12">
    <source>
        <dbReference type="HAMAP-Rule" id="MF_00300"/>
    </source>
</evidence>
<feature type="binding site" evidence="12">
    <location>
        <position position="337"/>
    </location>
    <ligand>
        <name>FMN</name>
        <dbReference type="ChEBI" id="CHEBI:58210"/>
    </ligand>
</feature>
<feature type="binding site" evidence="12">
    <location>
        <position position="296"/>
    </location>
    <ligand>
        <name>FMN</name>
        <dbReference type="ChEBI" id="CHEBI:58210"/>
    </ligand>
</feature>
<reference evidence="16 18" key="2">
    <citation type="submission" date="2018-08" db="EMBL/GenBank/DDBJ databases">
        <authorList>
            <person name="Lorentzen P. G. S. M."/>
        </authorList>
    </citation>
    <scope>NUCLEOTIDE SEQUENCE [LARGE SCALE GENOMIC DNA]</scope>
    <source>
        <strain evidence="16 18">CRBO_1381</strain>
    </source>
</reference>
<dbReference type="PROSITE" id="PS00789">
    <property type="entry name" value="CHORISMATE_SYNTHASE_3"/>
    <property type="match status" value="1"/>
</dbReference>
<keyword evidence="7 12" id="KW-0288">FMN</keyword>
<dbReference type="PROSITE" id="PS00788">
    <property type="entry name" value="CHORISMATE_SYNTHASE_2"/>
    <property type="match status" value="1"/>
</dbReference>
<gene>
    <name evidence="12 14" type="primary">aroC</name>
    <name evidence="15" type="ORF">ATX59_00790</name>
    <name evidence="14" type="ORF">GA838_04240</name>
    <name evidence="16" type="ORF">OENI_0151</name>
</gene>
<dbReference type="GO" id="GO:0010181">
    <property type="term" value="F:FMN binding"/>
    <property type="evidence" value="ECO:0007669"/>
    <property type="project" value="TreeGrafter"/>
</dbReference>
<dbReference type="SUPFAM" id="SSF103263">
    <property type="entry name" value="Chorismate synthase, AroC"/>
    <property type="match status" value="1"/>
</dbReference>
<dbReference type="GO" id="GO:0005829">
    <property type="term" value="C:cytosol"/>
    <property type="evidence" value="ECO:0007669"/>
    <property type="project" value="TreeGrafter"/>
</dbReference>
<dbReference type="GO" id="GO:0004107">
    <property type="term" value="F:chorismate synthase activity"/>
    <property type="evidence" value="ECO:0007669"/>
    <property type="project" value="UniProtKB-UniRule"/>
</dbReference>
<dbReference type="EMBL" id="WERV01000003">
    <property type="protein sequence ID" value="MDV7714979.1"/>
    <property type="molecule type" value="Genomic_DNA"/>
</dbReference>
<dbReference type="Gene3D" id="3.60.150.10">
    <property type="entry name" value="Chorismate synthase AroC"/>
    <property type="match status" value="1"/>
</dbReference>
<evidence type="ECO:0000256" key="9">
    <source>
        <dbReference type="ARBA" id="ARBA00022857"/>
    </source>
</evidence>
<dbReference type="InterPro" id="IPR020541">
    <property type="entry name" value="Chorismate_synthase_CS"/>
</dbReference>
<comment type="cofactor">
    <cofactor evidence="12 13">
        <name>FMNH2</name>
        <dbReference type="ChEBI" id="CHEBI:57618"/>
    </cofactor>
    <text evidence="12 13">Reduced FMN (FMNH(2)).</text>
</comment>
<evidence type="ECO:0000256" key="8">
    <source>
        <dbReference type="ARBA" id="ARBA00022827"/>
    </source>
</evidence>
<dbReference type="EMBL" id="MLOK01000010">
    <property type="protein sequence ID" value="OIM22121.1"/>
    <property type="molecule type" value="Genomic_DNA"/>
</dbReference>
<dbReference type="NCBIfam" id="NF003793">
    <property type="entry name" value="PRK05382.1"/>
    <property type="match status" value="1"/>
</dbReference>
<feature type="binding site" evidence="12">
    <location>
        <position position="45"/>
    </location>
    <ligand>
        <name>NADP(+)</name>
        <dbReference type="ChEBI" id="CHEBI:58349"/>
    </ligand>
</feature>
<evidence type="ECO:0000256" key="13">
    <source>
        <dbReference type="RuleBase" id="RU000605"/>
    </source>
</evidence>
<dbReference type="GO" id="GO:0009423">
    <property type="term" value="P:chorismate biosynthetic process"/>
    <property type="evidence" value="ECO:0007669"/>
    <property type="project" value="UniProtKB-UniRule"/>
</dbReference>
<evidence type="ECO:0000256" key="2">
    <source>
        <dbReference type="ARBA" id="ARBA00008014"/>
    </source>
</evidence>
<keyword evidence="11 12" id="KW-0456">Lyase</keyword>
<dbReference type="Proteomes" id="UP000294726">
    <property type="component" value="Chromosome"/>
</dbReference>
<feature type="binding site" evidence="12">
    <location>
        <begin position="251"/>
        <end position="252"/>
    </location>
    <ligand>
        <name>FMN</name>
        <dbReference type="ChEBI" id="CHEBI:58210"/>
    </ligand>
</feature>
<evidence type="ECO:0000256" key="11">
    <source>
        <dbReference type="ARBA" id="ARBA00023239"/>
    </source>
</evidence>
<dbReference type="FunFam" id="3.60.150.10:FF:000002">
    <property type="entry name" value="Chorismate synthase"/>
    <property type="match status" value="1"/>
</dbReference>
<dbReference type="NCBIfam" id="TIGR00033">
    <property type="entry name" value="aroC"/>
    <property type="match status" value="1"/>
</dbReference>
<feature type="binding site" evidence="12">
    <location>
        <begin position="311"/>
        <end position="315"/>
    </location>
    <ligand>
        <name>FMN</name>
        <dbReference type="ChEBI" id="CHEBI:58210"/>
    </ligand>
</feature>
<comment type="function">
    <text evidence="12">Catalyzes the anti-1,4-elimination of the C-3 phosphate and the C-6 proR hydrogen from 5-enolpyruvylshikimate-3-phosphate (EPSP) to yield chorismate, which is the branch point compound that serves as the starting substrate for the three terminal pathways of aromatic amino acid biosynthesis. This reaction introduces a second double bond into the aromatic ring system.</text>
</comment>
<dbReference type="Proteomes" id="UP000181728">
    <property type="component" value="Unassembled WGS sequence"/>
</dbReference>
<comment type="similarity">
    <text evidence="2 12 13">Belongs to the chorismate synthase family.</text>
</comment>
<dbReference type="PROSITE" id="PS00787">
    <property type="entry name" value="CHORISMATE_SYNTHASE_1"/>
    <property type="match status" value="1"/>
</dbReference>
<dbReference type="PANTHER" id="PTHR21085:SF0">
    <property type="entry name" value="CHORISMATE SYNTHASE"/>
    <property type="match status" value="1"/>
</dbReference>
<evidence type="ECO:0000313" key="18">
    <source>
        <dbReference type="Proteomes" id="UP000294726"/>
    </source>
</evidence>
<dbReference type="PANTHER" id="PTHR21085">
    <property type="entry name" value="CHORISMATE SYNTHASE"/>
    <property type="match status" value="1"/>
</dbReference>
<dbReference type="GO" id="GO:0009073">
    <property type="term" value="P:aromatic amino acid family biosynthetic process"/>
    <property type="evidence" value="ECO:0007669"/>
    <property type="project" value="UniProtKB-KW"/>
</dbReference>
<comment type="catalytic activity">
    <reaction evidence="12 13">
        <text>5-O-(1-carboxyvinyl)-3-phosphoshikimate = chorismate + phosphate</text>
        <dbReference type="Rhea" id="RHEA:21020"/>
        <dbReference type="ChEBI" id="CHEBI:29748"/>
        <dbReference type="ChEBI" id="CHEBI:43474"/>
        <dbReference type="ChEBI" id="CHEBI:57701"/>
        <dbReference type="EC" id="4.2.3.5"/>
    </reaction>
</comment>
<sequence>MIYLTAGESHGKELSGIIEGIPAGLKLSIEEINRKLHMRQQGYGRGNRQRIEKDEAVITAGVRHGLTLGSPISLTIKNYDHNNWLKIMDPFGDDESDSSSRQVKFPRPGHADLVGGMKYRHRDLRNVLERSSARETAIRVAIGAICIQLLEQLDIQIIGYVRQIGPINLDKKNCLAANEINELVVKNDLRVIDSENVDAVHKLIDQTKKDGGTLGGIIRVVANNLPAGLGSYTSCNEKLDAKLASVVMGVNAFKGVEIGDAFANSSKTGKEVMDQIFWDEKQGWYRNSDHLGGFEGGMTNGMPLIINAAMKPIPTQYKPLHSVDIDNKTENHANVERSDVTAITAASIVIESVVAIELAKIILDTFDSSSFTRLKEQLYSYRKEIKEY</sequence>